<reference evidence="2 3" key="1">
    <citation type="submission" date="2017-11" db="EMBL/GenBank/DDBJ databases">
        <title>Isolation and Characterization of Family Methanocellaceae Species from Potential Methane Hydrate Area Offshore Southwestern Taiwan.</title>
        <authorList>
            <person name="Zhang W.-L."/>
            <person name="Chen W.-C."/>
            <person name="Lai M.-C."/>
            <person name="Chen S.-C."/>
        </authorList>
    </citation>
    <scope>NUCLEOTIDE SEQUENCE [LARGE SCALE GENOMIC DNA]</scope>
    <source>
        <strain evidence="2 3">CWC-04</strain>
    </source>
</reference>
<evidence type="ECO:0000256" key="1">
    <source>
        <dbReference type="SAM" id="Phobius"/>
    </source>
</evidence>
<dbReference type="AlphaFoldDB" id="A0AAP2W4T5"/>
<keyword evidence="1" id="KW-0472">Membrane</keyword>
<evidence type="ECO:0000313" key="3">
    <source>
        <dbReference type="Proteomes" id="UP001320159"/>
    </source>
</evidence>
<organism evidence="2 3">
    <name type="scientific">Methanooceanicella nereidis</name>
    <dbReference type="NCBI Taxonomy" id="2052831"/>
    <lineage>
        <taxon>Archaea</taxon>
        <taxon>Methanobacteriati</taxon>
        <taxon>Methanobacteriota</taxon>
        <taxon>Stenosarchaea group</taxon>
        <taxon>Methanomicrobia</taxon>
        <taxon>Methanocellales</taxon>
        <taxon>Methanocellaceae</taxon>
        <taxon>Methanooceanicella</taxon>
    </lineage>
</organism>
<dbReference type="EMBL" id="PGCK01000001">
    <property type="protein sequence ID" value="MCD1293607.1"/>
    <property type="molecule type" value="Genomic_DNA"/>
</dbReference>
<comment type="caution">
    <text evidence="2">The sequence shown here is derived from an EMBL/GenBank/DDBJ whole genome shotgun (WGS) entry which is preliminary data.</text>
</comment>
<keyword evidence="3" id="KW-1185">Reference proteome</keyword>
<feature type="transmembrane region" description="Helical" evidence="1">
    <location>
        <begin position="81"/>
        <end position="105"/>
    </location>
</feature>
<evidence type="ECO:0000313" key="2">
    <source>
        <dbReference type="EMBL" id="MCD1293607.1"/>
    </source>
</evidence>
<feature type="transmembrane region" description="Helical" evidence="1">
    <location>
        <begin position="17"/>
        <end position="39"/>
    </location>
</feature>
<keyword evidence="1" id="KW-0812">Transmembrane</keyword>
<gene>
    <name evidence="2" type="ORF">CUJ83_01165</name>
</gene>
<feature type="transmembrane region" description="Helical" evidence="1">
    <location>
        <begin position="51"/>
        <end position="69"/>
    </location>
</feature>
<name>A0AAP2W4T5_9EURY</name>
<proteinExistence type="predicted"/>
<keyword evidence="1" id="KW-1133">Transmembrane helix</keyword>
<accession>A0AAP2W4T5</accession>
<feature type="transmembrane region" description="Helical" evidence="1">
    <location>
        <begin position="117"/>
        <end position="135"/>
    </location>
</feature>
<dbReference type="Proteomes" id="UP001320159">
    <property type="component" value="Unassembled WGS sequence"/>
</dbReference>
<sequence>MFSLNDRSGVQNQLARAFLTSFAMSLTMMLMAFGFMYLFDPNSAHELPVSTAIILVVFALSFIASAVLLERSGMAQAPALIGGAAIAMGLTMFLVSIMCGVFYLYDGMLELETDTLITGFAVCLILSVVIDRLVLKF</sequence>
<protein>
    <submittedName>
        <fullName evidence="2">Uncharacterized protein</fullName>
    </submittedName>
</protein>